<comment type="caution">
    <text evidence="3">The sequence shown here is derived from an EMBL/GenBank/DDBJ whole genome shotgun (WGS) entry which is preliminary data.</text>
</comment>
<proteinExistence type="predicted"/>
<dbReference type="SUPFAM" id="SSF50814">
    <property type="entry name" value="Lipocalins"/>
    <property type="match status" value="1"/>
</dbReference>
<dbReference type="InterPro" id="IPR012674">
    <property type="entry name" value="Calycin"/>
</dbReference>
<organism evidence="3">
    <name type="scientific">Menopon gallinae</name>
    <name type="common">poultry shaft louse</name>
    <dbReference type="NCBI Taxonomy" id="328185"/>
    <lineage>
        <taxon>Eukaryota</taxon>
        <taxon>Metazoa</taxon>
        <taxon>Ecdysozoa</taxon>
        <taxon>Arthropoda</taxon>
        <taxon>Hexapoda</taxon>
        <taxon>Insecta</taxon>
        <taxon>Pterygota</taxon>
        <taxon>Neoptera</taxon>
        <taxon>Paraneoptera</taxon>
        <taxon>Psocodea</taxon>
        <taxon>Troctomorpha</taxon>
        <taxon>Phthiraptera</taxon>
        <taxon>Amblycera</taxon>
        <taxon>Menoponidae</taxon>
        <taxon>Menopon</taxon>
    </lineage>
</organism>
<evidence type="ECO:0000313" key="3">
    <source>
        <dbReference type="EMBL" id="KAL0270158.1"/>
    </source>
</evidence>
<comment type="catalytic activity">
    <reaction evidence="1">
        <text>peroxynitrite = nitrate</text>
        <dbReference type="Rhea" id="RHEA:63116"/>
        <dbReference type="ChEBI" id="CHEBI:17632"/>
        <dbReference type="ChEBI" id="CHEBI:25941"/>
    </reaction>
    <physiologicalReaction direction="left-to-right" evidence="1">
        <dbReference type="Rhea" id="RHEA:63117"/>
    </physiologicalReaction>
</comment>
<reference evidence="3" key="1">
    <citation type="journal article" date="2024" name="Gigascience">
        <title>Chromosome-level genome of the poultry shaft louse Menopon gallinae provides insight into the host-switching and adaptive evolution of parasitic lice.</title>
        <authorList>
            <person name="Xu Y."/>
            <person name="Ma L."/>
            <person name="Liu S."/>
            <person name="Liang Y."/>
            <person name="Liu Q."/>
            <person name="He Z."/>
            <person name="Tian L."/>
            <person name="Duan Y."/>
            <person name="Cai W."/>
            <person name="Li H."/>
            <person name="Song F."/>
        </authorList>
    </citation>
    <scope>NUCLEOTIDE SEQUENCE</scope>
    <source>
        <strain evidence="3">Cailab_2023a</strain>
    </source>
</reference>
<dbReference type="EMBL" id="JARGDH010000004">
    <property type="protein sequence ID" value="KAL0270158.1"/>
    <property type="molecule type" value="Genomic_DNA"/>
</dbReference>
<dbReference type="InterPro" id="IPR045165">
    <property type="entry name" value="Nitrobindin"/>
</dbReference>
<evidence type="ECO:0000256" key="1">
    <source>
        <dbReference type="ARBA" id="ARBA00036993"/>
    </source>
</evidence>
<dbReference type="AlphaFoldDB" id="A0AAW2HJU2"/>
<dbReference type="InterPro" id="IPR014878">
    <property type="entry name" value="THAP4-like_heme-bd"/>
</dbReference>
<protein>
    <recommendedName>
        <fullName evidence="2">THAP4-like heme-binding domain-containing protein</fullName>
    </recommendedName>
</protein>
<accession>A0AAW2HJU2</accession>
<feature type="domain" description="THAP4-like heme-binding" evidence="2">
    <location>
        <begin position="21"/>
        <end position="172"/>
    </location>
</feature>
<dbReference type="Pfam" id="PF08768">
    <property type="entry name" value="THAP4_heme-bd"/>
    <property type="match status" value="1"/>
</dbReference>
<sequence length="174" mass="19773">MASGDNVEVSTFRDHPIHEAVSPIIWLHGKWRAEDGRGVYTNVSPFTYAEEIQFSSYGQPGLNYSSVSWNPKKKMPMHLESGFLRIKPDTNELAFLVAHNFGLVTVEEGRVADQTIELDCDSILRMSFSNGPKVTKTRRTFTLTSDSVLEQVLYMETSNSPMTEHLRVVYRKID</sequence>
<dbReference type="Gene3D" id="2.40.128.20">
    <property type="match status" value="1"/>
</dbReference>
<dbReference type="CDD" id="cd07828">
    <property type="entry name" value="lipocalin_heme-bd-THAP4-like"/>
    <property type="match status" value="1"/>
</dbReference>
<dbReference type="PANTHER" id="PTHR15854:SF4">
    <property type="entry name" value="PEROXYNITRITE ISOMERASE THAP4"/>
    <property type="match status" value="1"/>
</dbReference>
<gene>
    <name evidence="3" type="ORF">PYX00_007655</name>
</gene>
<evidence type="ECO:0000259" key="2">
    <source>
        <dbReference type="Pfam" id="PF08768"/>
    </source>
</evidence>
<dbReference type="PANTHER" id="PTHR15854">
    <property type="entry name" value="THAP4 PROTEIN"/>
    <property type="match status" value="1"/>
</dbReference>
<name>A0AAW2HJU2_9NEOP</name>